<evidence type="ECO:0000313" key="4">
    <source>
        <dbReference type="Proteomes" id="UP000264310"/>
    </source>
</evidence>
<dbReference type="GO" id="GO:0008934">
    <property type="term" value="F:inositol monophosphate 1-phosphatase activity"/>
    <property type="evidence" value="ECO:0007669"/>
    <property type="project" value="TreeGrafter"/>
</dbReference>
<dbReference type="Gene3D" id="3.40.190.80">
    <property type="match status" value="1"/>
</dbReference>
<dbReference type="Gene3D" id="3.30.540.10">
    <property type="entry name" value="Fructose-1,6-Bisphosphatase, subunit A, domain 1"/>
    <property type="match status" value="1"/>
</dbReference>
<evidence type="ECO:0000313" key="3">
    <source>
        <dbReference type="EMBL" id="RFC66253.1"/>
    </source>
</evidence>
<accession>A0A371XAI6</accession>
<protein>
    <submittedName>
        <fullName evidence="3">Inositol monophosphatase</fullName>
    </submittedName>
</protein>
<dbReference type="RefSeq" id="WP_116681503.1">
    <property type="nucleotide sequence ID" value="NZ_QURL01000001.1"/>
</dbReference>
<feature type="binding site" evidence="2">
    <location>
        <position position="72"/>
    </location>
    <ligand>
        <name>Mg(2+)</name>
        <dbReference type="ChEBI" id="CHEBI:18420"/>
        <label>1</label>
        <note>catalytic</note>
    </ligand>
</feature>
<dbReference type="EMBL" id="QURL01000001">
    <property type="protein sequence ID" value="RFC66253.1"/>
    <property type="molecule type" value="Genomic_DNA"/>
</dbReference>
<name>A0A371XAI6_9HYPH</name>
<gene>
    <name evidence="3" type="ORF">DYI37_02010</name>
</gene>
<evidence type="ECO:0000256" key="2">
    <source>
        <dbReference type="PIRSR" id="PIRSR600760-2"/>
    </source>
</evidence>
<dbReference type="OrthoDB" id="9785695at2"/>
<dbReference type="GO" id="GO:0006020">
    <property type="term" value="P:inositol metabolic process"/>
    <property type="evidence" value="ECO:0007669"/>
    <property type="project" value="TreeGrafter"/>
</dbReference>
<keyword evidence="4" id="KW-1185">Reference proteome</keyword>
<sequence>MADNSIALDRLTEILVEAGIQKVMPSFRNLEDGDVRQKTSAIDLVTKADEEAERFIQAQIEKEAAYALFVGEEVCEKNRGLLDKIADADLAVIVDPIDGTANFAAGVPLFSIMAAVTRKGETICAAIHDPISGDTIRAEKGAGAEWLMGNGESRRAKVAWPVPLEEAVGIVSTTHFEPKQRTALLRRLDQLKVVSNYRNAGTEYRMLATGAAHVTAYAKVMPWDHAPGALIVTEAGGRVAFSDGETYRPSRRHGTLIGACSERTFQSATSKLFGVQKDDH</sequence>
<dbReference type="Proteomes" id="UP000264310">
    <property type="component" value="Unassembled WGS sequence"/>
</dbReference>
<feature type="binding site" evidence="2">
    <location>
        <position position="98"/>
    </location>
    <ligand>
        <name>Mg(2+)</name>
        <dbReference type="ChEBI" id="CHEBI:18420"/>
        <label>1</label>
        <note>catalytic</note>
    </ligand>
</feature>
<evidence type="ECO:0000256" key="1">
    <source>
        <dbReference type="ARBA" id="ARBA00009759"/>
    </source>
</evidence>
<keyword evidence="2" id="KW-0479">Metal-binding</keyword>
<proteinExistence type="inferred from homology"/>
<dbReference type="Pfam" id="PF00459">
    <property type="entry name" value="Inositol_P"/>
    <property type="match status" value="1"/>
</dbReference>
<feature type="binding site" evidence="2">
    <location>
        <position position="97"/>
    </location>
    <ligand>
        <name>Mg(2+)</name>
        <dbReference type="ChEBI" id="CHEBI:18420"/>
        <label>1</label>
        <note>catalytic</note>
    </ligand>
</feature>
<dbReference type="AlphaFoldDB" id="A0A371XAI6"/>
<keyword evidence="2" id="KW-0460">Magnesium</keyword>
<comment type="similarity">
    <text evidence="1">Belongs to the inositol monophosphatase superfamily.</text>
</comment>
<dbReference type="GO" id="GO:0046872">
    <property type="term" value="F:metal ion binding"/>
    <property type="evidence" value="ECO:0007669"/>
    <property type="project" value="UniProtKB-KW"/>
</dbReference>
<organism evidence="3 4">
    <name type="scientific">Fulvimarina endophytica</name>
    <dbReference type="NCBI Taxonomy" id="2293836"/>
    <lineage>
        <taxon>Bacteria</taxon>
        <taxon>Pseudomonadati</taxon>
        <taxon>Pseudomonadota</taxon>
        <taxon>Alphaproteobacteria</taxon>
        <taxon>Hyphomicrobiales</taxon>
        <taxon>Aurantimonadaceae</taxon>
        <taxon>Fulvimarina</taxon>
    </lineage>
</organism>
<dbReference type="PRINTS" id="PR00377">
    <property type="entry name" value="IMPHPHTASES"/>
</dbReference>
<dbReference type="PANTHER" id="PTHR20854:SF4">
    <property type="entry name" value="INOSITOL-1-MONOPHOSPHATASE-RELATED"/>
    <property type="match status" value="1"/>
</dbReference>
<dbReference type="PANTHER" id="PTHR20854">
    <property type="entry name" value="INOSITOL MONOPHOSPHATASE"/>
    <property type="match status" value="1"/>
</dbReference>
<dbReference type="InterPro" id="IPR000760">
    <property type="entry name" value="Inositol_monophosphatase-like"/>
</dbReference>
<dbReference type="SUPFAM" id="SSF56655">
    <property type="entry name" value="Carbohydrate phosphatase"/>
    <property type="match status" value="1"/>
</dbReference>
<feature type="binding site" evidence="2">
    <location>
        <position position="95"/>
    </location>
    <ligand>
        <name>Mg(2+)</name>
        <dbReference type="ChEBI" id="CHEBI:18420"/>
        <label>1</label>
        <note>catalytic</note>
    </ligand>
</feature>
<feature type="binding site" evidence="2">
    <location>
        <position position="224"/>
    </location>
    <ligand>
        <name>Mg(2+)</name>
        <dbReference type="ChEBI" id="CHEBI:18420"/>
        <label>1</label>
        <note>catalytic</note>
    </ligand>
</feature>
<comment type="caution">
    <text evidence="3">The sequence shown here is derived from an EMBL/GenBank/DDBJ whole genome shotgun (WGS) entry which is preliminary data.</text>
</comment>
<dbReference type="GO" id="GO:0007165">
    <property type="term" value="P:signal transduction"/>
    <property type="evidence" value="ECO:0007669"/>
    <property type="project" value="TreeGrafter"/>
</dbReference>
<reference evidence="3 4" key="1">
    <citation type="submission" date="2018-08" db="EMBL/GenBank/DDBJ databases">
        <title>Fulvimarina sp. 85, whole genome shotgun sequence.</title>
        <authorList>
            <person name="Tuo L."/>
        </authorList>
    </citation>
    <scope>NUCLEOTIDE SEQUENCE [LARGE SCALE GENOMIC DNA]</scope>
    <source>
        <strain evidence="3 4">85</strain>
    </source>
</reference>
<comment type="cofactor">
    <cofactor evidence="2">
        <name>Mg(2+)</name>
        <dbReference type="ChEBI" id="CHEBI:18420"/>
    </cofactor>
</comment>